<dbReference type="PROSITE" id="PS01360">
    <property type="entry name" value="ZF_MYND_1"/>
    <property type="match status" value="1"/>
</dbReference>
<protein>
    <submittedName>
        <fullName evidence="6">SET and MYND domain-containing protein 5-like</fullName>
    </submittedName>
</protein>
<dbReference type="Pfam" id="PF01753">
    <property type="entry name" value="zf-MYND"/>
    <property type="match status" value="1"/>
</dbReference>
<evidence type="ECO:0000256" key="1">
    <source>
        <dbReference type="ARBA" id="ARBA00022723"/>
    </source>
</evidence>
<dbReference type="PANTHER" id="PTHR12197">
    <property type="entry name" value="HISTONE-LYSINE N-METHYLTRANSFERASE SMYD"/>
    <property type="match status" value="1"/>
</dbReference>
<keyword evidence="2 4" id="KW-0863">Zinc-finger</keyword>
<dbReference type="AlphaFoldDB" id="A0AAV3YA47"/>
<evidence type="ECO:0000256" key="2">
    <source>
        <dbReference type="ARBA" id="ARBA00022771"/>
    </source>
</evidence>
<name>A0AAV3YA47_9GAST</name>
<dbReference type="Gene3D" id="6.10.140.2220">
    <property type="match status" value="1"/>
</dbReference>
<dbReference type="InterPro" id="IPR002893">
    <property type="entry name" value="Znf_MYND"/>
</dbReference>
<dbReference type="GO" id="GO:0005634">
    <property type="term" value="C:nucleus"/>
    <property type="evidence" value="ECO:0007669"/>
    <property type="project" value="TreeGrafter"/>
</dbReference>
<dbReference type="EMBL" id="BLXT01000641">
    <property type="protein sequence ID" value="GFN79270.1"/>
    <property type="molecule type" value="Genomic_DNA"/>
</dbReference>
<dbReference type="GO" id="GO:0008270">
    <property type="term" value="F:zinc ion binding"/>
    <property type="evidence" value="ECO:0007669"/>
    <property type="project" value="UniProtKB-KW"/>
</dbReference>
<accession>A0AAV3YA47</accession>
<proteinExistence type="predicted"/>
<dbReference type="PROSITE" id="PS50865">
    <property type="entry name" value="ZF_MYND_2"/>
    <property type="match status" value="1"/>
</dbReference>
<gene>
    <name evidence="6" type="ORF">PoB_000577600</name>
</gene>
<dbReference type="Proteomes" id="UP000735302">
    <property type="component" value="Unassembled WGS sequence"/>
</dbReference>
<evidence type="ECO:0000313" key="7">
    <source>
        <dbReference type="Proteomes" id="UP000735302"/>
    </source>
</evidence>
<dbReference type="SUPFAM" id="SSF82199">
    <property type="entry name" value="SET domain"/>
    <property type="match status" value="1"/>
</dbReference>
<dbReference type="SUPFAM" id="SSF144232">
    <property type="entry name" value="HIT/MYND zinc finger-like"/>
    <property type="match status" value="1"/>
</dbReference>
<keyword evidence="3" id="KW-0862">Zinc</keyword>
<keyword evidence="1" id="KW-0479">Metal-binding</keyword>
<evidence type="ECO:0000259" key="5">
    <source>
        <dbReference type="PROSITE" id="PS50865"/>
    </source>
</evidence>
<organism evidence="6 7">
    <name type="scientific">Plakobranchus ocellatus</name>
    <dbReference type="NCBI Taxonomy" id="259542"/>
    <lineage>
        <taxon>Eukaryota</taxon>
        <taxon>Metazoa</taxon>
        <taxon>Spiralia</taxon>
        <taxon>Lophotrochozoa</taxon>
        <taxon>Mollusca</taxon>
        <taxon>Gastropoda</taxon>
        <taxon>Heterobranchia</taxon>
        <taxon>Euthyneura</taxon>
        <taxon>Panpulmonata</taxon>
        <taxon>Sacoglossa</taxon>
        <taxon>Placobranchoidea</taxon>
        <taxon>Plakobranchidae</taxon>
        <taxon>Plakobranchus</taxon>
    </lineage>
</organism>
<evidence type="ECO:0000256" key="3">
    <source>
        <dbReference type="ARBA" id="ARBA00022833"/>
    </source>
</evidence>
<evidence type="ECO:0000256" key="4">
    <source>
        <dbReference type="PROSITE-ProRule" id="PRU00134"/>
    </source>
</evidence>
<evidence type="ECO:0000313" key="6">
    <source>
        <dbReference type="EMBL" id="GFN79270.1"/>
    </source>
</evidence>
<dbReference type="InterPro" id="IPR050869">
    <property type="entry name" value="H3K4_H4K5_MeTrfase"/>
</dbReference>
<dbReference type="InterPro" id="IPR046341">
    <property type="entry name" value="SET_dom_sf"/>
</dbReference>
<dbReference type="Gene3D" id="2.170.270.10">
    <property type="entry name" value="SET domain"/>
    <property type="match status" value="1"/>
</dbReference>
<reference evidence="6 7" key="1">
    <citation type="journal article" date="2021" name="Elife">
        <title>Chloroplast acquisition without the gene transfer in kleptoplastic sea slugs, Plakobranchus ocellatus.</title>
        <authorList>
            <person name="Maeda T."/>
            <person name="Takahashi S."/>
            <person name="Yoshida T."/>
            <person name="Shimamura S."/>
            <person name="Takaki Y."/>
            <person name="Nagai Y."/>
            <person name="Toyoda A."/>
            <person name="Suzuki Y."/>
            <person name="Arimoto A."/>
            <person name="Ishii H."/>
            <person name="Satoh N."/>
            <person name="Nishiyama T."/>
            <person name="Hasebe M."/>
            <person name="Maruyama T."/>
            <person name="Minagawa J."/>
            <person name="Obokata J."/>
            <person name="Shigenobu S."/>
        </authorList>
    </citation>
    <scope>NUCLEOTIDE SEQUENCE [LARGE SCALE GENOMIC DNA]</scope>
</reference>
<comment type="caution">
    <text evidence="6">The sequence shown here is derived from an EMBL/GenBank/DDBJ whole genome shotgun (WGS) entry which is preliminary data.</text>
</comment>
<keyword evidence="7" id="KW-1185">Reference proteome</keyword>
<dbReference type="PANTHER" id="PTHR12197:SF251">
    <property type="entry name" value="EG:BACR7C10.4 PROTEIN"/>
    <property type="match status" value="1"/>
</dbReference>
<sequence length="117" mass="13561">MFLPVSARKGEEIFITYIDTTVPKLLRKAWLYKSFNFWCNCLRCQFEGDQPTECSNCLKKAEEPKQFPACSKCKRAWYCGVKCQREAWKKGHKVICNAPHSQVTVPTEMVSLSQLFT</sequence>
<feature type="domain" description="MYND-type" evidence="5">
    <location>
        <begin position="54"/>
        <end position="96"/>
    </location>
</feature>